<sequence length="293" mass="31748">MPSPGARASPCNARVNHGSSSPAGPSEGSLLIDPAVLGYGGGYYDYDDYNYDADGYDSDNGSYYTDDSWSDTDSLSSSEATDEEEYLGGGEPYQGTFVATVVPYGQALANANLGDMEGVNFSASESTAFEIVIVDDDEGYNDHLETLDLAVFVSEESLMEEPVHLDTTEYWASYGSGDLDSDGDESCISRSDFANILSEQNFVSVDQEDDDMALFDAYTSENDTPMATSYGTQEDGMEYADVPILVDTPITGNQSNQSNQRSGDNVLKRKLEIETDDEGELARQKSFSSVESW</sequence>
<name>A0ACA9UGP5_BIOOC</name>
<organism evidence="1 2">
    <name type="scientific">Clonostachys rosea f. rosea IK726</name>
    <dbReference type="NCBI Taxonomy" id="1349383"/>
    <lineage>
        <taxon>Eukaryota</taxon>
        <taxon>Fungi</taxon>
        <taxon>Dikarya</taxon>
        <taxon>Ascomycota</taxon>
        <taxon>Pezizomycotina</taxon>
        <taxon>Sordariomycetes</taxon>
        <taxon>Hypocreomycetidae</taxon>
        <taxon>Hypocreales</taxon>
        <taxon>Bionectriaceae</taxon>
        <taxon>Clonostachys</taxon>
    </lineage>
</organism>
<dbReference type="Proteomes" id="UP000836387">
    <property type="component" value="Unassembled WGS sequence"/>
</dbReference>
<reference evidence="1" key="2">
    <citation type="submission" date="2021-10" db="EMBL/GenBank/DDBJ databases">
        <authorList>
            <person name="Piombo E."/>
        </authorList>
    </citation>
    <scope>NUCLEOTIDE SEQUENCE</scope>
</reference>
<dbReference type="EMBL" id="CADEHS020000480">
    <property type="protein sequence ID" value="CAG9952257.1"/>
    <property type="molecule type" value="Genomic_DNA"/>
</dbReference>
<comment type="caution">
    <text evidence="1">The sequence shown here is derived from an EMBL/GenBank/DDBJ whole genome shotgun (WGS) entry which is preliminary data.</text>
</comment>
<keyword evidence="2" id="KW-1185">Reference proteome</keyword>
<accession>A0ACA9UGP5</accession>
<protein>
    <submittedName>
        <fullName evidence="1">Uncharacterized protein</fullName>
    </submittedName>
</protein>
<proteinExistence type="predicted"/>
<evidence type="ECO:0000313" key="1">
    <source>
        <dbReference type="EMBL" id="CAG9952257.1"/>
    </source>
</evidence>
<gene>
    <name evidence="1" type="ORF">CRV2_00016232</name>
</gene>
<reference evidence="1" key="1">
    <citation type="submission" date="2020-04" db="EMBL/GenBank/DDBJ databases">
        <authorList>
            <person name="Broberg M."/>
        </authorList>
    </citation>
    <scope>NUCLEOTIDE SEQUENCE</scope>
</reference>
<evidence type="ECO:0000313" key="2">
    <source>
        <dbReference type="Proteomes" id="UP000836387"/>
    </source>
</evidence>